<evidence type="ECO:0000256" key="4">
    <source>
        <dbReference type="ARBA" id="ARBA00022795"/>
    </source>
</evidence>
<dbReference type="PANTHER" id="PTHR34773:SF1">
    <property type="entry name" value="FLAGELLAR SECRETION CHAPERONE FLIS"/>
    <property type="match status" value="1"/>
</dbReference>
<name>A0A1Q5P288_9BACI</name>
<dbReference type="InterPro" id="IPR003713">
    <property type="entry name" value="FliS"/>
</dbReference>
<accession>A0A1Q5P288</accession>
<gene>
    <name evidence="6" type="ORF">BLL40_10705</name>
</gene>
<dbReference type="GO" id="GO:0044780">
    <property type="term" value="P:bacterial-type flagellum assembly"/>
    <property type="evidence" value="ECO:0007669"/>
    <property type="project" value="InterPro"/>
</dbReference>
<keyword evidence="6" id="KW-0282">Flagellum</keyword>
<dbReference type="GO" id="GO:0005829">
    <property type="term" value="C:cytosol"/>
    <property type="evidence" value="ECO:0007669"/>
    <property type="project" value="UniProtKB-SubCell"/>
</dbReference>
<organism evidence="6 7">
    <name type="scientific">Domibacillus mangrovi</name>
    <dbReference type="NCBI Taxonomy" id="1714354"/>
    <lineage>
        <taxon>Bacteria</taxon>
        <taxon>Bacillati</taxon>
        <taxon>Bacillota</taxon>
        <taxon>Bacilli</taxon>
        <taxon>Bacillales</taxon>
        <taxon>Bacillaceae</taxon>
        <taxon>Domibacillus</taxon>
    </lineage>
</organism>
<dbReference type="RefSeq" id="WP_073711892.1">
    <property type="nucleotide sequence ID" value="NZ_MRWQ01000008.1"/>
</dbReference>
<evidence type="ECO:0000256" key="1">
    <source>
        <dbReference type="ARBA" id="ARBA00004514"/>
    </source>
</evidence>
<dbReference type="Proteomes" id="UP000186524">
    <property type="component" value="Unassembled WGS sequence"/>
</dbReference>
<evidence type="ECO:0000313" key="7">
    <source>
        <dbReference type="Proteomes" id="UP000186524"/>
    </source>
</evidence>
<reference evidence="6 7" key="1">
    <citation type="submission" date="2016-12" db="EMBL/GenBank/DDBJ databases">
        <title>Domibacillus sp. SAOS 44 whole genome sequencing.</title>
        <authorList>
            <person name="Verma A."/>
            <person name="Krishnamurthi S."/>
        </authorList>
    </citation>
    <scope>NUCLEOTIDE SEQUENCE [LARGE SCALE GENOMIC DNA]</scope>
    <source>
        <strain evidence="6 7">SAOS 44</strain>
    </source>
</reference>
<dbReference type="STRING" id="1714354.BLL40_10705"/>
<dbReference type="SUPFAM" id="SSF101116">
    <property type="entry name" value="Flagellar export chaperone FliS"/>
    <property type="match status" value="1"/>
</dbReference>
<keyword evidence="7" id="KW-1185">Reference proteome</keyword>
<dbReference type="InterPro" id="IPR036584">
    <property type="entry name" value="FliS_sf"/>
</dbReference>
<comment type="similarity">
    <text evidence="2">Belongs to the FliS family.</text>
</comment>
<evidence type="ECO:0000256" key="2">
    <source>
        <dbReference type="ARBA" id="ARBA00008787"/>
    </source>
</evidence>
<evidence type="ECO:0000256" key="3">
    <source>
        <dbReference type="ARBA" id="ARBA00022490"/>
    </source>
</evidence>
<proteinExistence type="inferred from homology"/>
<dbReference type="OrthoDB" id="9792010at2"/>
<keyword evidence="3" id="KW-0963">Cytoplasm</keyword>
<dbReference type="Gene3D" id="1.20.120.340">
    <property type="entry name" value="Flagellar protein FliS"/>
    <property type="match status" value="1"/>
</dbReference>
<evidence type="ECO:0000313" key="6">
    <source>
        <dbReference type="EMBL" id="OKL36357.1"/>
    </source>
</evidence>
<protein>
    <submittedName>
        <fullName evidence="6">Flagellar export chaperone FliS</fullName>
    </submittedName>
</protein>
<dbReference type="NCBIfam" id="TIGR00208">
    <property type="entry name" value="fliS"/>
    <property type="match status" value="1"/>
</dbReference>
<evidence type="ECO:0000256" key="5">
    <source>
        <dbReference type="ARBA" id="ARBA00023186"/>
    </source>
</evidence>
<dbReference type="AlphaFoldDB" id="A0A1Q5P288"/>
<keyword evidence="6" id="KW-0969">Cilium</keyword>
<keyword evidence="5" id="KW-0143">Chaperone</keyword>
<dbReference type="Pfam" id="PF02561">
    <property type="entry name" value="FliS"/>
    <property type="match status" value="1"/>
</dbReference>
<dbReference type="EMBL" id="MRWQ01000008">
    <property type="protein sequence ID" value="OKL36357.1"/>
    <property type="molecule type" value="Genomic_DNA"/>
</dbReference>
<dbReference type="PANTHER" id="PTHR34773">
    <property type="entry name" value="FLAGELLAR SECRETION CHAPERONE FLIS"/>
    <property type="match status" value="1"/>
</dbReference>
<keyword evidence="6" id="KW-0966">Cell projection</keyword>
<dbReference type="GO" id="GO:0071973">
    <property type="term" value="P:bacterial-type flagellum-dependent cell motility"/>
    <property type="evidence" value="ECO:0007669"/>
    <property type="project" value="TreeGrafter"/>
</dbReference>
<dbReference type="CDD" id="cd16098">
    <property type="entry name" value="FliS"/>
    <property type="match status" value="1"/>
</dbReference>
<keyword evidence="4" id="KW-1005">Bacterial flagellum biogenesis</keyword>
<sequence length="148" mass="16816">MEWITKEIVYQKTPQQLTALLYEAGLEQFEKAQNFLKEGKLVEANRTMQKINDIVHRLGAGLNYEAGIIADQLDQVYNFIADTVVQANLKKDAATLRDAERLFQILSDAWNEALKTAPAKVPARRIQNAYEQSVFVEEQPTNTMETGK</sequence>
<comment type="subcellular location">
    <subcellularLocation>
        <location evidence="1">Cytoplasm</location>
        <location evidence="1">Cytosol</location>
    </subcellularLocation>
</comment>
<comment type="caution">
    <text evidence="6">The sequence shown here is derived from an EMBL/GenBank/DDBJ whole genome shotgun (WGS) entry which is preliminary data.</text>
</comment>